<organism evidence="1">
    <name type="scientific">Rhizophora mucronata</name>
    <name type="common">Asiatic mangrove</name>
    <dbReference type="NCBI Taxonomy" id="61149"/>
    <lineage>
        <taxon>Eukaryota</taxon>
        <taxon>Viridiplantae</taxon>
        <taxon>Streptophyta</taxon>
        <taxon>Embryophyta</taxon>
        <taxon>Tracheophyta</taxon>
        <taxon>Spermatophyta</taxon>
        <taxon>Magnoliopsida</taxon>
        <taxon>eudicotyledons</taxon>
        <taxon>Gunneridae</taxon>
        <taxon>Pentapetalae</taxon>
        <taxon>rosids</taxon>
        <taxon>fabids</taxon>
        <taxon>Malpighiales</taxon>
        <taxon>Rhizophoraceae</taxon>
        <taxon>Rhizophora</taxon>
    </lineage>
</organism>
<dbReference type="AlphaFoldDB" id="A0A2P2QC54"/>
<proteinExistence type="predicted"/>
<dbReference type="EMBL" id="GGEC01084013">
    <property type="protein sequence ID" value="MBX64497.1"/>
    <property type="molecule type" value="Transcribed_RNA"/>
</dbReference>
<evidence type="ECO:0000313" key="1">
    <source>
        <dbReference type="EMBL" id="MBX64497.1"/>
    </source>
</evidence>
<accession>A0A2P2QC54</accession>
<protein>
    <submittedName>
        <fullName evidence="1">Uncharacterized protein</fullName>
    </submittedName>
</protein>
<sequence length="91" mass="9928">MRQIPTKVPATDAITAYSFQPWPFPFLPELLPGSPAKGLTKGFCCGVPEGHRVFNGRPQRKELPKKAVGPISTKAPFCGMGPLRLLQARLI</sequence>
<name>A0A2P2QC54_RHIMU</name>
<reference evidence="1" key="1">
    <citation type="submission" date="2018-02" db="EMBL/GenBank/DDBJ databases">
        <title>Rhizophora mucronata_Transcriptome.</title>
        <authorList>
            <person name="Meera S.P."/>
            <person name="Sreeshan A."/>
            <person name="Augustine A."/>
        </authorList>
    </citation>
    <scope>NUCLEOTIDE SEQUENCE</scope>
    <source>
        <tissue evidence="1">Leaf</tissue>
    </source>
</reference>